<evidence type="ECO:0000313" key="1">
    <source>
        <dbReference type="EMBL" id="KAJ8865722.1"/>
    </source>
</evidence>
<protein>
    <submittedName>
        <fullName evidence="1">Uncharacterized protein</fullName>
    </submittedName>
</protein>
<organism evidence="1 2">
    <name type="scientific">Dryococelus australis</name>
    <dbReference type="NCBI Taxonomy" id="614101"/>
    <lineage>
        <taxon>Eukaryota</taxon>
        <taxon>Metazoa</taxon>
        <taxon>Ecdysozoa</taxon>
        <taxon>Arthropoda</taxon>
        <taxon>Hexapoda</taxon>
        <taxon>Insecta</taxon>
        <taxon>Pterygota</taxon>
        <taxon>Neoptera</taxon>
        <taxon>Polyneoptera</taxon>
        <taxon>Phasmatodea</taxon>
        <taxon>Verophasmatodea</taxon>
        <taxon>Anareolatae</taxon>
        <taxon>Phasmatidae</taxon>
        <taxon>Eurycanthinae</taxon>
        <taxon>Dryococelus</taxon>
    </lineage>
</organism>
<evidence type="ECO:0000313" key="2">
    <source>
        <dbReference type="Proteomes" id="UP001159363"/>
    </source>
</evidence>
<reference evidence="1 2" key="1">
    <citation type="submission" date="2023-02" db="EMBL/GenBank/DDBJ databases">
        <title>LHISI_Scaffold_Assembly.</title>
        <authorList>
            <person name="Stuart O.P."/>
            <person name="Cleave R."/>
            <person name="Magrath M.J.L."/>
            <person name="Mikheyev A.S."/>
        </authorList>
    </citation>
    <scope>NUCLEOTIDE SEQUENCE [LARGE SCALE GENOMIC DNA]</scope>
    <source>
        <strain evidence="1">Daus_M_001</strain>
        <tissue evidence="1">Leg muscle</tissue>
    </source>
</reference>
<proteinExistence type="predicted"/>
<gene>
    <name evidence="1" type="ORF">PR048_033243</name>
</gene>
<name>A0ABQ9G2V5_9NEOP</name>
<keyword evidence="2" id="KW-1185">Reference proteome</keyword>
<sequence length="158" mass="17632">MVSHMLSSKRIAGQALGRPLQAVRGVRQLRLFLETLACLKFLLKWDTLLDVIIGDPHFFEISSHLSEPGPSGFLLLKVGYDAVGQSCQAHPHHMSIKVHSCTITPRDSQRVNSRIFARVTPNRMIPMRRRIFSGISRSPSPFHSGDAPHSPHFTPFGS</sequence>
<dbReference type="Proteomes" id="UP001159363">
    <property type="component" value="Chromosome 16"/>
</dbReference>
<comment type="caution">
    <text evidence="1">The sequence shown here is derived from an EMBL/GenBank/DDBJ whole genome shotgun (WGS) entry which is preliminary data.</text>
</comment>
<dbReference type="EMBL" id="JARBHB010000017">
    <property type="protein sequence ID" value="KAJ8865722.1"/>
    <property type="molecule type" value="Genomic_DNA"/>
</dbReference>
<accession>A0ABQ9G2V5</accession>